<evidence type="ECO:0000313" key="3">
    <source>
        <dbReference type="EMBL" id="CAJ1380294.1"/>
    </source>
</evidence>
<keyword evidence="4" id="KW-1185">Reference proteome</keyword>
<accession>A0AA36MU13</accession>
<dbReference type="EMBL" id="CAUJNA010000699">
    <property type="protein sequence ID" value="CAJ1380294.1"/>
    <property type="molecule type" value="Genomic_DNA"/>
</dbReference>
<evidence type="ECO:0000313" key="4">
    <source>
        <dbReference type="Proteomes" id="UP001178507"/>
    </source>
</evidence>
<evidence type="ECO:0008006" key="5">
    <source>
        <dbReference type="Google" id="ProtNLM"/>
    </source>
</evidence>
<dbReference type="GO" id="GO:0003676">
    <property type="term" value="F:nucleic acid binding"/>
    <property type="evidence" value="ECO:0007669"/>
    <property type="project" value="InterPro"/>
</dbReference>
<evidence type="ECO:0000256" key="2">
    <source>
        <dbReference type="SAM" id="SignalP"/>
    </source>
</evidence>
<dbReference type="SUPFAM" id="SSF82708">
    <property type="entry name" value="R3H domain"/>
    <property type="match status" value="1"/>
</dbReference>
<keyword evidence="1" id="KW-0812">Transmembrane</keyword>
<feature type="chain" id="PRO_5041355495" description="R3H domain-containing protein" evidence="2">
    <location>
        <begin position="26"/>
        <end position="1317"/>
    </location>
</feature>
<feature type="signal peptide" evidence="2">
    <location>
        <begin position="1"/>
        <end position="25"/>
    </location>
</feature>
<feature type="transmembrane region" description="Helical" evidence="1">
    <location>
        <begin position="1143"/>
        <end position="1161"/>
    </location>
</feature>
<feature type="transmembrane region" description="Helical" evidence="1">
    <location>
        <begin position="822"/>
        <end position="842"/>
    </location>
</feature>
<feature type="transmembrane region" description="Helical" evidence="1">
    <location>
        <begin position="955"/>
        <end position="976"/>
    </location>
</feature>
<keyword evidence="1" id="KW-1133">Transmembrane helix</keyword>
<feature type="transmembrane region" description="Helical" evidence="1">
    <location>
        <begin position="1073"/>
        <end position="1093"/>
    </location>
</feature>
<name>A0AA36MU13_9DINO</name>
<dbReference type="CDD" id="cd02325">
    <property type="entry name" value="R3H"/>
    <property type="match status" value="1"/>
</dbReference>
<feature type="transmembrane region" description="Helical" evidence="1">
    <location>
        <begin position="1173"/>
        <end position="1194"/>
    </location>
</feature>
<keyword evidence="1" id="KW-0472">Membrane</keyword>
<evidence type="ECO:0000256" key="1">
    <source>
        <dbReference type="SAM" id="Phobius"/>
    </source>
</evidence>
<gene>
    <name evidence="3" type="ORF">EVOR1521_LOCUS8271</name>
</gene>
<reference evidence="3" key="1">
    <citation type="submission" date="2023-08" db="EMBL/GenBank/DDBJ databases">
        <authorList>
            <person name="Chen Y."/>
            <person name="Shah S."/>
            <person name="Dougan E. K."/>
            <person name="Thang M."/>
            <person name="Chan C."/>
        </authorList>
    </citation>
    <scope>NUCLEOTIDE SEQUENCE</scope>
</reference>
<comment type="caution">
    <text evidence="3">The sequence shown here is derived from an EMBL/GenBank/DDBJ whole genome shotgun (WGS) entry which is preliminary data.</text>
</comment>
<feature type="transmembrane region" description="Helical" evidence="1">
    <location>
        <begin position="647"/>
        <end position="670"/>
    </location>
</feature>
<proteinExistence type="predicted"/>
<feature type="transmembrane region" description="Helical" evidence="1">
    <location>
        <begin position="676"/>
        <end position="697"/>
    </location>
</feature>
<organism evidence="3 4">
    <name type="scientific">Effrenium voratum</name>
    <dbReference type="NCBI Taxonomy" id="2562239"/>
    <lineage>
        <taxon>Eukaryota</taxon>
        <taxon>Sar</taxon>
        <taxon>Alveolata</taxon>
        <taxon>Dinophyceae</taxon>
        <taxon>Suessiales</taxon>
        <taxon>Symbiodiniaceae</taxon>
        <taxon>Effrenium</taxon>
    </lineage>
</organism>
<keyword evidence="2" id="KW-0732">Signal</keyword>
<feature type="transmembrane region" description="Helical" evidence="1">
    <location>
        <begin position="731"/>
        <end position="758"/>
    </location>
</feature>
<dbReference type="InterPro" id="IPR036867">
    <property type="entry name" value="R3H_dom_sf"/>
</dbReference>
<sequence>MRRARFLLWSVVPGVFLTALAPSNSFLPLPSFGKTDRTNSKQSDSKVISELAVWSGDSPDARRLRSAIESILREQEALREETPAVTGGAWFSVLSAVGLALLAQTSWAGPAALPVIASAIFSYTSVAESFGTKSVGLGRCSFSQALADAAEQERALAAAEGPKALLPFGAGCTAIFAAVCVTLKIFEEDPANLAVALAPAVGWPSKANSLPAMLDWLFCFASVLGAVATNDKALSVISKVRPQLRNPLQEEDDNDEPRELDDGDIEVKRAQQYAPCVLHALEVGLRSRVLLAVFSAIACFLPLLLFKEASTASLVAAADEICVIVSASAAAQTAFSFLIAEKFFADAERRVAAQSRQAALSELFFAQATADSAGLAANSALSASSLGVASVVTEFSKGIAACAVWPAVASTFQSTVSAVTSRAEADAAWLENQSSKRASEGMEADMDTVAAAAREFQQLQRDFFLDEFTENIRNELKALEVGQVREFRGLSRDQRRKVHLVAAEQGMCSESFGLTRQRMARRVVVTNPKNSSSTPVRSFSEGIGGDMQNWLETLQEEIKAIQKTVLQSGWKENTLAGALVFGSVASPLVLGQSGAELFLPLATGTVGLCSAWQETAGKGAVANAKRQTAVLMSKEARAETFLGRAQIAYAAFPTDVAIATLATTATVLSYQFPLTFFWRAVAMSTVIPAYTACSVAMHRRRKVERFVAAAMRCVDATPIPTQRRIWKQRCWLLPLISALVIPCAPPGRATVACAAFAAEIALAMAESSLQLANAQGSIARASRVVATADAWSQLAQFSARALPARTSLAVVSTLMATALVEFSLPLCSLFPLLGAAVLARSYQLNRQAQRASAKLEEEFMDMQVLRKVEPWPRLRELSASEPVQPSARWKSTPGVLAPLNLADKMLRTLVSLKNVWDDRGPADAYKPPPADQAVRSVQANLNEIRSLTRFTRSSWFRTLSLVGFVALASVLQPWVLFSSSEVVLPVAGALLTIFVAASESDARQSASASKVKAADLKSACSTMEEFAASAMQFRSYLLAFAGCTAATCVLSLVSIKPGALSLRYSWLRAVQQYWSLGLVVFHVVAAACSTFPLKAVLLWTSRVKLDVPASRSSIYPQPLAPGAVVQGLPKGHRWRDLFCHGRWSWLQPLLAAFPCVLLALFPSSRSFEERSIASTAASSLVVAATLCLAERALYRTELLISGRRISFALTDSLANEAEQQSALLPVATAATIAVSAAVTFGVELNPFAASALALLQAVTWVLASRKALEARFGSDAAIQVATVTDGRVARPGRPQEDVSPKRLGQWRSWVSMFSRPT</sequence>
<feature type="transmembrane region" description="Helical" evidence="1">
    <location>
        <begin position="1036"/>
        <end position="1053"/>
    </location>
</feature>
<feature type="transmembrane region" description="Helical" evidence="1">
    <location>
        <begin position="982"/>
        <end position="1000"/>
    </location>
</feature>
<protein>
    <recommendedName>
        <fullName evidence="5">R3H domain-containing protein</fullName>
    </recommendedName>
</protein>
<feature type="transmembrane region" description="Helical" evidence="1">
    <location>
        <begin position="289"/>
        <end position="306"/>
    </location>
</feature>
<dbReference type="Proteomes" id="UP001178507">
    <property type="component" value="Unassembled WGS sequence"/>
</dbReference>